<organism evidence="1 2">
    <name type="scientific">Blastopirellula marina DSM 3645</name>
    <dbReference type="NCBI Taxonomy" id="314230"/>
    <lineage>
        <taxon>Bacteria</taxon>
        <taxon>Pseudomonadati</taxon>
        <taxon>Planctomycetota</taxon>
        <taxon>Planctomycetia</taxon>
        <taxon>Pirellulales</taxon>
        <taxon>Pirellulaceae</taxon>
        <taxon>Blastopirellula</taxon>
    </lineage>
</organism>
<reference evidence="1 2" key="1">
    <citation type="submission" date="2006-02" db="EMBL/GenBank/DDBJ databases">
        <authorList>
            <person name="Amann R."/>
            <person name="Ferriera S."/>
            <person name="Johnson J."/>
            <person name="Kravitz S."/>
            <person name="Halpern A."/>
            <person name="Remington K."/>
            <person name="Beeson K."/>
            <person name="Tran B."/>
            <person name="Rogers Y.-H."/>
            <person name="Friedman R."/>
            <person name="Venter J.C."/>
        </authorList>
    </citation>
    <scope>NUCLEOTIDE SEQUENCE [LARGE SCALE GENOMIC DNA]</scope>
    <source>
        <strain evidence="1 2">DSM 3645</strain>
    </source>
</reference>
<gene>
    <name evidence="1" type="ORF">DSM3645_11896</name>
</gene>
<sequence length="57" mass="6493">MNHEPRNCDGENLARKRRAMSIDSAASDKRKFVVASTLFRDTLAPQKKRLRAYLSTA</sequence>
<dbReference type="Proteomes" id="UP000004358">
    <property type="component" value="Unassembled WGS sequence"/>
</dbReference>
<protein>
    <submittedName>
        <fullName evidence="1">Uncharacterized protein</fullName>
    </submittedName>
</protein>
<dbReference type="AlphaFoldDB" id="A3ZRE9"/>
<accession>A3ZRE9</accession>
<name>A3ZRE9_9BACT</name>
<comment type="caution">
    <text evidence="1">The sequence shown here is derived from an EMBL/GenBank/DDBJ whole genome shotgun (WGS) entry which is preliminary data.</text>
</comment>
<evidence type="ECO:0000313" key="1">
    <source>
        <dbReference type="EMBL" id="EAQ80718.1"/>
    </source>
</evidence>
<dbReference type="HOGENOM" id="CLU_2987506_0_0_0"/>
<dbReference type="STRING" id="314230.DSM3645_11896"/>
<dbReference type="EMBL" id="AANZ01000007">
    <property type="protein sequence ID" value="EAQ80718.1"/>
    <property type="molecule type" value="Genomic_DNA"/>
</dbReference>
<proteinExistence type="predicted"/>
<evidence type="ECO:0000313" key="2">
    <source>
        <dbReference type="Proteomes" id="UP000004358"/>
    </source>
</evidence>